<organism evidence="1 2">
    <name type="scientific">Roseobacter insulae</name>
    <dbReference type="NCBI Taxonomy" id="2859783"/>
    <lineage>
        <taxon>Bacteria</taxon>
        <taxon>Pseudomonadati</taxon>
        <taxon>Pseudomonadota</taxon>
        <taxon>Alphaproteobacteria</taxon>
        <taxon>Rhodobacterales</taxon>
        <taxon>Roseobacteraceae</taxon>
        <taxon>Roseobacter</taxon>
    </lineage>
</organism>
<proteinExistence type="predicted"/>
<evidence type="ECO:0008006" key="3">
    <source>
        <dbReference type="Google" id="ProtNLM"/>
    </source>
</evidence>
<dbReference type="RefSeq" id="WP_219499934.1">
    <property type="nucleotide sequence ID" value="NZ_JAHXDN010000001.1"/>
</dbReference>
<evidence type="ECO:0000313" key="2">
    <source>
        <dbReference type="Proteomes" id="UP001138661"/>
    </source>
</evidence>
<protein>
    <recommendedName>
        <fullName evidence="3">Lipoprotein</fullName>
    </recommendedName>
</protein>
<accession>A0A9X1FT56</accession>
<evidence type="ECO:0000313" key="1">
    <source>
        <dbReference type="EMBL" id="MBW4707319.1"/>
    </source>
</evidence>
<dbReference type="EMBL" id="JAHXDN010000001">
    <property type="protein sequence ID" value="MBW4707319.1"/>
    <property type="molecule type" value="Genomic_DNA"/>
</dbReference>
<dbReference type="Proteomes" id="UP001138661">
    <property type="component" value="Unassembled WGS sequence"/>
</dbReference>
<name>A0A9X1FT56_9RHOB</name>
<sequence>MKTKTILSIFAASVILMGCAETGHYPLTGKSVGASDHVKFMSNTTIARY</sequence>
<reference evidence="1" key="1">
    <citation type="submission" date="2021-07" db="EMBL/GenBank/DDBJ databases">
        <title>Roseobacter insulae sp. nov., isolated from a tidal flat.</title>
        <authorList>
            <person name="Park S."/>
            <person name="Yoon J.-H."/>
        </authorList>
    </citation>
    <scope>NUCLEOTIDE SEQUENCE</scope>
    <source>
        <strain evidence="1">YSTF-M11</strain>
    </source>
</reference>
<gene>
    <name evidence="1" type="ORF">KX928_05915</name>
</gene>
<comment type="caution">
    <text evidence="1">The sequence shown here is derived from an EMBL/GenBank/DDBJ whole genome shotgun (WGS) entry which is preliminary data.</text>
</comment>
<dbReference type="PROSITE" id="PS51257">
    <property type="entry name" value="PROKAR_LIPOPROTEIN"/>
    <property type="match status" value="1"/>
</dbReference>
<dbReference type="AlphaFoldDB" id="A0A9X1FT56"/>
<keyword evidence="2" id="KW-1185">Reference proteome</keyword>